<organism evidence="2 3">
    <name type="scientific">Racocetra fulgida</name>
    <dbReference type="NCBI Taxonomy" id="60492"/>
    <lineage>
        <taxon>Eukaryota</taxon>
        <taxon>Fungi</taxon>
        <taxon>Fungi incertae sedis</taxon>
        <taxon>Mucoromycota</taxon>
        <taxon>Glomeromycotina</taxon>
        <taxon>Glomeromycetes</taxon>
        <taxon>Diversisporales</taxon>
        <taxon>Gigasporaceae</taxon>
        <taxon>Racocetra</taxon>
    </lineage>
</organism>
<keyword evidence="1" id="KW-0732">Signal</keyword>
<evidence type="ECO:0000256" key="1">
    <source>
        <dbReference type="SAM" id="SignalP"/>
    </source>
</evidence>
<keyword evidence="3" id="KW-1185">Reference proteome</keyword>
<dbReference type="OrthoDB" id="3044029at2759"/>
<dbReference type="EMBL" id="CAJVPZ010010872">
    <property type="protein sequence ID" value="CAG8624139.1"/>
    <property type="molecule type" value="Genomic_DNA"/>
</dbReference>
<comment type="caution">
    <text evidence="2">The sequence shown here is derived from an EMBL/GenBank/DDBJ whole genome shotgun (WGS) entry which is preliminary data.</text>
</comment>
<feature type="signal peptide" evidence="1">
    <location>
        <begin position="1"/>
        <end position="19"/>
    </location>
</feature>
<proteinExistence type="predicted"/>
<feature type="chain" id="PRO_5040342169" evidence="1">
    <location>
        <begin position="20"/>
        <end position="188"/>
    </location>
</feature>
<dbReference type="Proteomes" id="UP000789396">
    <property type="component" value="Unassembled WGS sequence"/>
</dbReference>
<evidence type="ECO:0000313" key="3">
    <source>
        <dbReference type="Proteomes" id="UP000789396"/>
    </source>
</evidence>
<protein>
    <submittedName>
        <fullName evidence="2">1844_t:CDS:1</fullName>
    </submittedName>
</protein>
<reference evidence="2" key="1">
    <citation type="submission" date="2021-06" db="EMBL/GenBank/DDBJ databases">
        <authorList>
            <person name="Kallberg Y."/>
            <person name="Tangrot J."/>
            <person name="Rosling A."/>
        </authorList>
    </citation>
    <scope>NUCLEOTIDE SEQUENCE</scope>
    <source>
        <strain evidence="2">IN212</strain>
    </source>
</reference>
<name>A0A9N9GSZ6_9GLOM</name>
<sequence>MNKLSILIFIITVITYVHAVAVDVNKLYTRNDGDPIIATVENEQVFCTFLPRKAGEEIGASEDDAIAFCSVQSVNAPNAGLFPEGLVRTMHFEQGDNYVQITGTIDSSKYVVLTDTGGQYDPKAPQGASCHGYDTFVNLVEPNLGDEKNPSGIGHFCIRCCNGPDADSLCPLNRSTDGCEQIIQGDYS</sequence>
<evidence type="ECO:0000313" key="2">
    <source>
        <dbReference type="EMBL" id="CAG8624139.1"/>
    </source>
</evidence>
<dbReference type="AlphaFoldDB" id="A0A9N9GSZ6"/>
<gene>
    <name evidence="2" type="ORF">RFULGI_LOCUS7467</name>
</gene>
<accession>A0A9N9GSZ6</accession>